<keyword evidence="2" id="KW-1185">Reference proteome</keyword>
<sequence length="67" mass="7621">FKQELSDGRVKIPLVLIHYCPPGVSAELNMLYATTRNSLMKESGINRVIELCDKDDLSKNWLEDQLA</sequence>
<comment type="caution">
    <text evidence="1">The sequence shown here is derived from an EMBL/GenBank/DDBJ whole genome shotgun (WGS) entry which is preliminary data.</text>
</comment>
<gene>
    <name evidence="1" type="ORF">DSO57_1037988</name>
</gene>
<evidence type="ECO:0000313" key="1">
    <source>
        <dbReference type="EMBL" id="KAJ9059776.1"/>
    </source>
</evidence>
<name>A0ACC2SBJ7_9FUNG</name>
<accession>A0ACC2SBJ7</accession>
<organism evidence="1 2">
    <name type="scientific">Entomophthora muscae</name>
    <dbReference type="NCBI Taxonomy" id="34485"/>
    <lineage>
        <taxon>Eukaryota</taxon>
        <taxon>Fungi</taxon>
        <taxon>Fungi incertae sedis</taxon>
        <taxon>Zoopagomycota</taxon>
        <taxon>Entomophthoromycotina</taxon>
        <taxon>Entomophthoromycetes</taxon>
        <taxon>Entomophthorales</taxon>
        <taxon>Entomophthoraceae</taxon>
        <taxon>Entomophthora</taxon>
    </lineage>
</organism>
<reference evidence="1" key="1">
    <citation type="submission" date="2022-04" db="EMBL/GenBank/DDBJ databases">
        <title>Genome of the entomopathogenic fungus Entomophthora muscae.</title>
        <authorList>
            <person name="Elya C."/>
            <person name="Lovett B.R."/>
            <person name="Lee E."/>
            <person name="Macias A.M."/>
            <person name="Hajek A.E."/>
            <person name="De Bivort B.L."/>
            <person name="Kasson M.T."/>
            <person name="De Fine Licht H.H."/>
            <person name="Stajich J.E."/>
        </authorList>
    </citation>
    <scope>NUCLEOTIDE SEQUENCE</scope>
    <source>
        <strain evidence="1">Berkeley</strain>
    </source>
</reference>
<proteinExistence type="predicted"/>
<protein>
    <submittedName>
        <fullName evidence="1">Uncharacterized protein</fullName>
    </submittedName>
</protein>
<evidence type="ECO:0000313" key="2">
    <source>
        <dbReference type="Proteomes" id="UP001165960"/>
    </source>
</evidence>
<feature type="non-terminal residue" evidence="1">
    <location>
        <position position="1"/>
    </location>
</feature>
<dbReference type="Proteomes" id="UP001165960">
    <property type="component" value="Unassembled WGS sequence"/>
</dbReference>
<dbReference type="EMBL" id="QTSX02005411">
    <property type="protein sequence ID" value="KAJ9059776.1"/>
    <property type="molecule type" value="Genomic_DNA"/>
</dbReference>